<dbReference type="GO" id="GO:0006260">
    <property type="term" value="P:DNA replication"/>
    <property type="evidence" value="ECO:0007669"/>
    <property type="project" value="UniProtKB-KW"/>
</dbReference>
<comment type="cofactor">
    <cofactor evidence="1 13">
        <name>Mg(2+)</name>
        <dbReference type="ChEBI" id="CHEBI:18420"/>
    </cofactor>
</comment>
<dbReference type="EC" id="3.6.1.55" evidence="11"/>
<keyword evidence="9" id="KW-0234">DNA repair</keyword>
<dbReference type="InterPro" id="IPR003561">
    <property type="entry name" value="Mutator_MutT"/>
</dbReference>
<dbReference type="PANTHER" id="PTHR47707">
    <property type="entry name" value="8-OXO-DGTP DIPHOSPHATASE"/>
    <property type="match status" value="1"/>
</dbReference>
<keyword evidence="8 13" id="KW-0460">Magnesium</keyword>
<dbReference type="EMBL" id="CP138348">
    <property type="protein sequence ID" value="WPF88950.1"/>
    <property type="molecule type" value="Genomic_DNA"/>
</dbReference>
<dbReference type="GO" id="GO:0046872">
    <property type="term" value="F:metal ion binding"/>
    <property type="evidence" value="ECO:0007669"/>
    <property type="project" value="UniProtKB-KW"/>
</dbReference>
<evidence type="ECO:0000256" key="9">
    <source>
        <dbReference type="ARBA" id="ARBA00023204"/>
    </source>
</evidence>
<dbReference type="PROSITE" id="PS00893">
    <property type="entry name" value="NUDIX_BOX"/>
    <property type="match status" value="1"/>
</dbReference>
<feature type="binding site" evidence="12">
    <location>
        <position position="121"/>
    </location>
    <ligand>
        <name>8-oxo-dGTP</name>
        <dbReference type="ChEBI" id="CHEBI:77896"/>
    </ligand>
</feature>
<evidence type="ECO:0000256" key="3">
    <source>
        <dbReference type="ARBA" id="ARBA00022457"/>
    </source>
</evidence>
<comment type="catalytic activity">
    <reaction evidence="10">
        <text>8-oxo-dGTP + H2O = 8-oxo-dGMP + diphosphate + H(+)</text>
        <dbReference type="Rhea" id="RHEA:31575"/>
        <dbReference type="ChEBI" id="CHEBI:15377"/>
        <dbReference type="ChEBI" id="CHEBI:15378"/>
        <dbReference type="ChEBI" id="CHEBI:33019"/>
        <dbReference type="ChEBI" id="CHEBI:63224"/>
        <dbReference type="ChEBI" id="CHEBI:77896"/>
        <dbReference type="EC" id="3.6.1.55"/>
    </reaction>
</comment>
<evidence type="ECO:0000256" key="2">
    <source>
        <dbReference type="ARBA" id="ARBA00005582"/>
    </source>
</evidence>
<dbReference type="PRINTS" id="PR00502">
    <property type="entry name" value="NUDIXFAMILY"/>
</dbReference>
<evidence type="ECO:0000256" key="8">
    <source>
        <dbReference type="ARBA" id="ARBA00022842"/>
    </source>
</evidence>
<dbReference type="Pfam" id="PF14815">
    <property type="entry name" value="NUDIX_4"/>
    <property type="match status" value="1"/>
</dbReference>
<evidence type="ECO:0000256" key="4">
    <source>
        <dbReference type="ARBA" id="ARBA00022705"/>
    </source>
</evidence>
<feature type="binding site" evidence="13">
    <location>
        <position position="59"/>
    </location>
    <ligand>
        <name>Mg(2+)</name>
        <dbReference type="ChEBI" id="CHEBI:18420"/>
    </ligand>
</feature>
<dbReference type="GO" id="GO:0006281">
    <property type="term" value="P:DNA repair"/>
    <property type="evidence" value="ECO:0007669"/>
    <property type="project" value="UniProtKB-KW"/>
</dbReference>
<dbReference type="AlphaFoldDB" id="A0AAF0ZC96"/>
<reference evidence="15" key="1">
    <citation type="submission" date="2023-11" db="EMBL/GenBank/DDBJ databases">
        <title>Genome sequence of Cyanobacterium aponinum BCRC AL20115.</title>
        <authorList>
            <person name="Chang H.-Y."/>
            <person name="Lin K.-M."/>
            <person name="Hsueh H.-T."/>
            <person name="Chu H.-A."/>
            <person name="Kuo C.-H."/>
        </authorList>
    </citation>
    <scope>NUCLEOTIDE SEQUENCE</scope>
    <source>
        <strain evidence="15">AL20115</strain>
    </source>
</reference>
<dbReference type="InterPro" id="IPR020084">
    <property type="entry name" value="NUDIX_hydrolase_CS"/>
</dbReference>
<evidence type="ECO:0000256" key="12">
    <source>
        <dbReference type="PIRSR" id="PIRSR603561-1"/>
    </source>
</evidence>
<dbReference type="SUPFAM" id="SSF55811">
    <property type="entry name" value="Nudix"/>
    <property type="match status" value="1"/>
</dbReference>
<evidence type="ECO:0000313" key="15">
    <source>
        <dbReference type="EMBL" id="WPF88950.1"/>
    </source>
</evidence>
<dbReference type="GO" id="GO:0035539">
    <property type="term" value="F:8-oxo-7,8-dihydrodeoxyguanosine triphosphate pyrophosphatase activity"/>
    <property type="evidence" value="ECO:0007669"/>
    <property type="project" value="UniProtKB-EC"/>
</dbReference>
<dbReference type="FunFam" id="3.90.79.10:FF:000014">
    <property type="entry name" value="8-oxo-dGTP diphosphatase MutT"/>
    <property type="match status" value="1"/>
</dbReference>
<keyword evidence="4" id="KW-0235">DNA replication</keyword>
<sequence length="133" mass="15403">MNKSHKHIGVAIIINDKKEILIDRRLSTGVMANLWEFPGGKIERGETPEDCIIREIKEELGVVVRCDRIFAEITHDYEQFTVTLYVYLCHICQGKPQPLECAEILWVKSHELSQFEFPSANQEIISKLQKEFS</sequence>
<dbReference type="InterPro" id="IPR029119">
    <property type="entry name" value="MutY_C"/>
</dbReference>
<evidence type="ECO:0000256" key="13">
    <source>
        <dbReference type="PIRSR" id="PIRSR603561-2"/>
    </source>
</evidence>
<feature type="binding site" evidence="12">
    <location>
        <begin position="36"/>
        <end position="39"/>
    </location>
    <ligand>
        <name>8-oxo-dGTP</name>
        <dbReference type="ChEBI" id="CHEBI:77896"/>
    </ligand>
</feature>
<dbReference type="RefSeq" id="WP_320001687.1">
    <property type="nucleotide sequence ID" value="NZ_CP138348.1"/>
</dbReference>
<dbReference type="PANTHER" id="PTHR47707:SF1">
    <property type="entry name" value="NUDIX HYDROLASE FAMILY PROTEIN"/>
    <property type="match status" value="1"/>
</dbReference>
<feature type="binding site" evidence="13">
    <location>
        <position position="39"/>
    </location>
    <ligand>
        <name>Mg(2+)</name>
        <dbReference type="ChEBI" id="CHEBI:18420"/>
    </ligand>
</feature>
<proteinExistence type="inferred from homology"/>
<gene>
    <name evidence="15" type="primary">mutT</name>
    <name evidence="15" type="ORF">SAY89_01365</name>
</gene>
<dbReference type="GO" id="GO:0008413">
    <property type="term" value="F:8-oxo-7,8-dihydroguanosine triphosphate pyrophosphatase activity"/>
    <property type="evidence" value="ECO:0007669"/>
    <property type="project" value="InterPro"/>
</dbReference>
<dbReference type="Gene3D" id="3.90.79.10">
    <property type="entry name" value="Nucleoside Triphosphate Pyrophosphohydrolase"/>
    <property type="match status" value="1"/>
</dbReference>
<evidence type="ECO:0000256" key="1">
    <source>
        <dbReference type="ARBA" id="ARBA00001946"/>
    </source>
</evidence>
<evidence type="ECO:0000256" key="7">
    <source>
        <dbReference type="ARBA" id="ARBA00022801"/>
    </source>
</evidence>
<feature type="binding site" evidence="12">
    <location>
        <position position="25"/>
    </location>
    <ligand>
        <name>8-oxo-dGTP</name>
        <dbReference type="ChEBI" id="CHEBI:77896"/>
    </ligand>
</feature>
<evidence type="ECO:0000256" key="6">
    <source>
        <dbReference type="ARBA" id="ARBA00022763"/>
    </source>
</evidence>
<dbReference type="InterPro" id="IPR047127">
    <property type="entry name" value="MutT-like"/>
</dbReference>
<dbReference type="InterPro" id="IPR000086">
    <property type="entry name" value="NUDIX_hydrolase_dom"/>
</dbReference>
<dbReference type="InterPro" id="IPR020476">
    <property type="entry name" value="Nudix_hydrolase"/>
</dbReference>
<protein>
    <recommendedName>
        <fullName evidence="11">8-oxo-dGTP diphosphatase</fullName>
        <ecNumber evidence="11">3.6.1.55</ecNumber>
    </recommendedName>
</protein>
<accession>A0AAF0ZC96</accession>
<evidence type="ECO:0000256" key="11">
    <source>
        <dbReference type="ARBA" id="ARBA00038905"/>
    </source>
</evidence>
<dbReference type="GO" id="GO:0044716">
    <property type="term" value="F:8-oxo-GDP phosphatase activity"/>
    <property type="evidence" value="ECO:0007669"/>
    <property type="project" value="TreeGrafter"/>
</dbReference>
<dbReference type="InterPro" id="IPR015797">
    <property type="entry name" value="NUDIX_hydrolase-like_dom_sf"/>
</dbReference>
<keyword evidence="3" id="KW-0515">Mutator protein</keyword>
<dbReference type="NCBIfam" id="TIGR00586">
    <property type="entry name" value="mutt"/>
    <property type="match status" value="1"/>
</dbReference>
<evidence type="ECO:0000256" key="10">
    <source>
        <dbReference type="ARBA" id="ARBA00035861"/>
    </source>
</evidence>
<evidence type="ECO:0000256" key="5">
    <source>
        <dbReference type="ARBA" id="ARBA00022723"/>
    </source>
</evidence>
<evidence type="ECO:0000259" key="14">
    <source>
        <dbReference type="PROSITE" id="PS51462"/>
    </source>
</evidence>
<comment type="similarity">
    <text evidence="2">Belongs to the Nudix hydrolase family.</text>
</comment>
<dbReference type="GO" id="GO:0044715">
    <property type="term" value="F:8-oxo-dGDP phosphatase activity"/>
    <property type="evidence" value="ECO:0007669"/>
    <property type="project" value="TreeGrafter"/>
</dbReference>
<name>A0AAF0ZC96_9CHRO</name>
<dbReference type="PROSITE" id="PS51462">
    <property type="entry name" value="NUDIX"/>
    <property type="match status" value="1"/>
</dbReference>
<keyword evidence="6" id="KW-0227">DNA damage</keyword>
<keyword evidence="7" id="KW-0378">Hydrolase</keyword>
<feature type="domain" description="Nudix hydrolase" evidence="14">
    <location>
        <begin position="3"/>
        <end position="131"/>
    </location>
</feature>
<organism evidence="15">
    <name type="scientific">Cyanobacterium aponinum AL20115</name>
    <dbReference type="NCBI Taxonomy" id="3090662"/>
    <lineage>
        <taxon>Bacteria</taxon>
        <taxon>Bacillati</taxon>
        <taxon>Cyanobacteriota</taxon>
        <taxon>Cyanophyceae</taxon>
        <taxon>Oscillatoriophycideae</taxon>
        <taxon>Chroococcales</taxon>
        <taxon>Geminocystaceae</taxon>
        <taxon>Cyanobacterium</taxon>
    </lineage>
</organism>
<dbReference type="CDD" id="cd03425">
    <property type="entry name" value="NUDIX_MutT_NudA_like"/>
    <property type="match status" value="1"/>
</dbReference>
<keyword evidence="5 13" id="KW-0479">Metal-binding</keyword>